<evidence type="ECO:0000313" key="2">
    <source>
        <dbReference type="EMBL" id="SPQ98914.1"/>
    </source>
</evidence>
<dbReference type="InterPro" id="IPR036426">
    <property type="entry name" value="Bulb-type_lectin_dom_sf"/>
</dbReference>
<protein>
    <recommendedName>
        <fullName evidence="1">Bulb-type lectin domain-containing protein</fullName>
    </recommendedName>
</protein>
<keyword evidence="2" id="KW-0496">Mitochondrion</keyword>
<name>A0A3P3YFJ5_PLABS</name>
<reference evidence="2 3" key="1">
    <citation type="submission" date="2018-03" db="EMBL/GenBank/DDBJ databases">
        <authorList>
            <person name="Fogelqvist J."/>
        </authorList>
    </citation>
    <scope>NUCLEOTIDE SEQUENCE [LARGE SCALE GENOMIC DNA]</scope>
</reference>
<dbReference type="SMART" id="SM00108">
    <property type="entry name" value="B_lectin"/>
    <property type="match status" value="1"/>
</dbReference>
<gene>
    <name evidence="2" type="ORF">PLBR_LOCUS6129</name>
</gene>
<sequence>MRAPGTDRVQTVQMLLPGQYIINLVNHGTQHYNSTICLGDSWSSGGAADVLHRLVIQPDCNLVEVGKLGGRDYAFWASNTANLGTDCRFVITNSNMAVVTGAGQTVWSWNGPANAQLPAVLVMQGDGNLVLYTHDGRPAWATET</sequence>
<dbReference type="InterPro" id="IPR001480">
    <property type="entry name" value="Bulb-type_lectin_dom"/>
</dbReference>
<dbReference type="Gene3D" id="2.90.10.10">
    <property type="entry name" value="Bulb-type lectin domain"/>
    <property type="match status" value="2"/>
</dbReference>
<accession>A0A3P3YFJ5</accession>
<organism evidence="2 3">
    <name type="scientific">Plasmodiophora brassicae</name>
    <name type="common">Clubroot disease agent</name>
    <dbReference type="NCBI Taxonomy" id="37360"/>
    <lineage>
        <taxon>Eukaryota</taxon>
        <taxon>Sar</taxon>
        <taxon>Rhizaria</taxon>
        <taxon>Endomyxa</taxon>
        <taxon>Phytomyxea</taxon>
        <taxon>Plasmodiophorida</taxon>
        <taxon>Plasmodiophoridae</taxon>
        <taxon>Plasmodiophora</taxon>
    </lineage>
</organism>
<dbReference type="EMBL" id="OVEO01000010">
    <property type="protein sequence ID" value="SPQ98914.1"/>
    <property type="molecule type" value="Genomic_DNA"/>
</dbReference>
<dbReference type="AlphaFoldDB" id="A0A3P3YFJ5"/>
<dbReference type="PROSITE" id="PS50927">
    <property type="entry name" value="BULB_LECTIN"/>
    <property type="match status" value="1"/>
</dbReference>
<dbReference type="Proteomes" id="UP000290189">
    <property type="component" value="Unassembled WGS sequence"/>
</dbReference>
<evidence type="ECO:0000313" key="3">
    <source>
        <dbReference type="Proteomes" id="UP000290189"/>
    </source>
</evidence>
<proteinExistence type="predicted"/>
<evidence type="ECO:0000259" key="1">
    <source>
        <dbReference type="PROSITE" id="PS50927"/>
    </source>
</evidence>
<feature type="domain" description="Bulb-type lectin" evidence="1">
    <location>
        <begin position="27"/>
        <end position="144"/>
    </location>
</feature>
<geneLocation type="mitochondrion" evidence="2"/>
<dbReference type="SUPFAM" id="SSF51110">
    <property type="entry name" value="alpha-D-mannose-specific plant lectins"/>
    <property type="match status" value="2"/>
</dbReference>